<dbReference type="WBParaSite" id="GPUH_0000734901-mRNA-1">
    <property type="protein sequence ID" value="GPUH_0000734901-mRNA-1"/>
    <property type="gene ID" value="GPUH_0000734901"/>
</dbReference>
<dbReference type="AlphaFoldDB" id="A0A183DF49"/>
<keyword evidence="6" id="KW-0812">Transmembrane</keyword>
<keyword evidence="3 5" id="KW-0342">GTP-binding</keyword>
<evidence type="ECO:0000256" key="6">
    <source>
        <dbReference type="SAM" id="Phobius"/>
    </source>
</evidence>
<dbReference type="InterPro" id="IPR006762">
    <property type="entry name" value="Gtr1_RagA"/>
</dbReference>
<sequence>LKRMADYFKKAYELNNKIRFEVFIHKVDGLNEEVKLETQRDIFQRIQDDLQDDGYDKLHITQITRASREAVLITLFVGLIDQGPFLVLQISFDLNLRSFNI</sequence>
<dbReference type="InterPro" id="IPR027417">
    <property type="entry name" value="P-loop_NTPase"/>
</dbReference>
<evidence type="ECO:0000256" key="2">
    <source>
        <dbReference type="ARBA" id="ARBA00022741"/>
    </source>
</evidence>
<dbReference type="GO" id="GO:1990131">
    <property type="term" value="C:Gtr1-Gtr2 GTPase complex"/>
    <property type="evidence" value="ECO:0007669"/>
    <property type="project" value="TreeGrafter"/>
</dbReference>
<comment type="similarity">
    <text evidence="1 5">Belongs to the GTR/RAG GTP-binding protein family.</text>
</comment>
<dbReference type="GO" id="GO:0010507">
    <property type="term" value="P:negative regulation of autophagy"/>
    <property type="evidence" value="ECO:0007669"/>
    <property type="project" value="TreeGrafter"/>
</dbReference>
<keyword evidence="6" id="KW-1133">Transmembrane helix</keyword>
<dbReference type="Pfam" id="PF04670">
    <property type="entry name" value="Gtr1_RagA"/>
    <property type="match status" value="1"/>
</dbReference>
<organism evidence="7">
    <name type="scientific">Gongylonema pulchrum</name>
    <dbReference type="NCBI Taxonomy" id="637853"/>
    <lineage>
        <taxon>Eukaryota</taxon>
        <taxon>Metazoa</taxon>
        <taxon>Ecdysozoa</taxon>
        <taxon>Nematoda</taxon>
        <taxon>Chromadorea</taxon>
        <taxon>Rhabditida</taxon>
        <taxon>Spirurina</taxon>
        <taxon>Spiruromorpha</taxon>
        <taxon>Spiruroidea</taxon>
        <taxon>Gongylonematidae</taxon>
        <taxon>Gongylonema</taxon>
    </lineage>
</organism>
<keyword evidence="2 5" id="KW-0547">Nucleotide-binding</keyword>
<proteinExistence type="inferred from homology"/>
<keyword evidence="6" id="KW-0472">Membrane</keyword>
<accession>A0A183DF49</accession>
<evidence type="ECO:0000256" key="5">
    <source>
        <dbReference type="RuleBase" id="RU367014"/>
    </source>
</evidence>
<dbReference type="PANTHER" id="PTHR11259:SF2">
    <property type="entry name" value="GH16429P"/>
    <property type="match status" value="1"/>
</dbReference>
<dbReference type="GO" id="GO:0003924">
    <property type="term" value="F:GTPase activity"/>
    <property type="evidence" value="ECO:0007669"/>
    <property type="project" value="TreeGrafter"/>
</dbReference>
<protein>
    <submittedName>
        <fullName evidence="7">GTP-binding protein</fullName>
    </submittedName>
</protein>
<name>A0A183DF49_9BILA</name>
<reference evidence="7" key="1">
    <citation type="submission" date="2016-06" db="UniProtKB">
        <authorList>
            <consortium name="WormBaseParasite"/>
        </authorList>
    </citation>
    <scope>IDENTIFICATION</scope>
</reference>
<dbReference type="PANTHER" id="PTHR11259">
    <property type="entry name" value="RAS-RELATED GTP BINDING RAG/GTR YEAST"/>
    <property type="match status" value="1"/>
</dbReference>
<evidence type="ECO:0000256" key="1">
    <source>
        <dbReference type="ARBA" id="ARBA00007756"/>
    </source>
</evidence>
<comment type="catalytic activity">
    <reaction evidence="4">
        <text>GTP + H2O = GDP + phosphate + H(+)</text>
        <dbReference type="Rhea" id="RHEA:19669"/>
        <dbReference type="ChEBI" id="CHEBI:15377"/>
        <dbReference type="ChEBI" id="CHEBI:15378"/>
        <dbReference type="ChEBI" id="CHEBI:37565"/>
        <dbReference type="ChEBI" id="CHEBI:43474"/>
        <dbReference type="ChEBI" id="CHEBI:58189"/>
    </reaction>
    <physiologicalReaction direction="left-to-right" evidence="4">
        <dbReference type="Rhea" id="RHEA:19670"/>
    </physiologicalReaction>
</comment>
<dbReference type="GO" id="GO:1904263">
    <property type="term" value="P:positive regulation of TORC1 signaling"/>
    <property type="evidence" value="ECO:0007669"/>
    <property type="project" value="TreeGrafter"/>
</dbReference>
<dbReference type="GO" id="GO:0005764">
    <property type="term" value="C:lysosome"/>
    <property type="evidence" value="ECO:0007669"/>
    <property type="project" value="TreeGrafter"/>
</dbReference>
<dbReference type="GO" id="GO:0009267">
    <property type="term" value="P:cellular response to starvation"/>
    <property type="evidence" value="ECO:0007669"/>
    <property type="project" value="TreeGrafter"/>
</dbReference>
<dbReference type="GO" id="GO:0005634">
    <property type="term" value="C:nucleus"/>
    <property type="evidence" value="ECO:0007669"/>
    <property type="project" value="TreeGrafter"/>
</dbReference>
<dbReference type="GO" id="GO:0005525">
    <property type="term" value="F:GTP binding"/>
    <property type="evidence" value="ECO:0007669"/>
    <property type="project" value="UniProtKB-UniRule"/>
</dbReference>
<evidence type="ECO:0000256" key="3">
    <source>
        <dbReference type="ARBA" id="ARBA00023134"/>
    </source>
</evidence>
<dbReference type="Gene3D" id="3.40.50.300">
    <property type="entry name" value="P-loop containing nucleotide triphosphate hydrolases"/>
    <property type="match status" value="1"/>
</dbReference>
<evidence type="ECO:0000256" key="4">
    <source>
        <dbReference type="ARBA" id="ARBA00049117"/>
    </source>
</evidence>
<evidence type="ECO:0000313" key="7">
    <source>
        <dbReference type="WBParaSite" id="GPUH_0000734901-mRNA-1"/>
    </source>
</evidence>
<feature type="transmembrane region" description="Helical" evidence="6">
    <location>
        <begin position="70"/>
        <end position="92"/>
    </location>
</feature>